<proteinExistence type="predicted"/>
<accession>A0A426YME4</accession>
<reference evidence="2 3" key="1">
    <citation type="journal article" date="2014" name="Agronomy (Basel)">
        <title>A Draft Genome Sequence for Ensete ventricosum, the Drought-Tolerant Tree Against Hunger.</title>
        <authorList>
            <person name="Harrison J."/>
            <person name="Moore K.A."/>
            <person name="Paszkiewicz K."/>
            <person name="Jones T."/>
            <person name="Grant M."/>
            <person name="Ambacheew D."/>
            <person name="Muzemil S."/>
            <person name="Studholme D.J."/>
        </authorList>
    </citation>
    <scope>NUCLEOTIDE SEQUENCE [LARGE SCALE GENOMIC DNA]</scope>
</reference>
<feature type="compositionally biased region" description="Low complexity" evidence="1">
    <location>
        <begin position="109"/>
        <end position="122"/>
    </location>
</feature>
<gene>
    <name evidence="2" type="ORF">B296_00025055</name>
</gene>
<evidence type="ECO:0000313" key="2">
    <source>
        <dbReference type="EMBL" id="RRT52895.1"/>
    </source>
</evidence>
<dbReference type="AlphaFoldDB" id="A0A426YME4"/>
<organism evidence="2 3">
    <name type="scientific">Ensete ventricosum</name>
    <name type="common">Abyssinian banana</name>
    <name type="synonym">Musa ensete</name>
    <dbReference type="NCBI Taxonomy" id="4639"/>
    <lineage>
        <taxon>Eukaryota</taxon>
        <taxon>Viridiplantae</taxon>
        <taxon>Streptophyta</taxon>
        <taxon>Embryophyta</taxon>
        <taxon>Tracheophyta</taxon>
        <taxon>Spermatophyta</taxon>
        <taxon>Magnoliopsida</taxon>
        <taxon>Liliopsida</taxon>
        <taxon>Zingiberales</taxon>
        <taxon>Musaceae</taxon>
        <taxon>Ensete</taxon>
    </lineage>
</organism>
<dbReference type="EMBL" id="AMZH03011427">
    <property type="protein sequence ID" value="RRT52895.1"/>
    <property type="molecule type" value="Genomic_DNA"/>
</dbReference>
<comment type="caution">
    <text evidence="2">The sequence shown here is derived from an EMBL/GenBank/DDBJ whole genome shotgun (WGS) entry which is preliminary data.</text>
</comment>
<dbReference type="Proteomes" id="UP000287651">
    <property type="component" value="Unassembled WGS sequence"/>
</dbReference>
<feature type="region of interest" description="Disordered" evidence="1">
    <location>
        <begin position="109"/>
        <end position="160"/>
    </location>
</feature>
<sequence length="203" mass="21924">MERWDGSSNKAWCAAAGDSGAAGEMGYSRKGRWWSKERTTVVAGEGYGCNCWSRGLWQQVLVASKVAAKGEDEEAAVVKVCFPFFPDFRTTISGRVVAAMATGRVQQRFAARAGSRGNSASKGGEEDDDRRLGREATMERSSTSTVRESGERPPMERKEMNLPTMCSEKTVQKLTPTTVEAATTLPCAGEVEGRDTAVGPMLP</sequence>
<name>A0A426YME4_ENSVE</name>
<evidence type="ECO:0000313" key="3">
    <source>
        <dbReference type="Proteomes" id="UP000287651"/>
    </source>
</evidence>
<feature type="compositionally biased region" description="Basic and acidic residues" evidence="1">
    <location>
        <begin position="148"/>
        <end position="160"/>
    </location>
</feature>
<protein>
    <submittedName>
        <fullName evidence="2">Uncharacterized protein</fullName>
    </submittedName>
</protein>
<evidence type="ECO:0000256" key="1">
    <source>
        <dbReference type="SAM" id="MobiDB-lite"/>
    </source>
</evidence>
<feature type="compositionally biased region" description="Basic and acidic residues" evidence="1">
    <location>
        <begin position="129"/>
        <end position="138"/>
    </location>
</feature>